<evidence type="ECO:0000256" key="1">
    <source>
        <dbReference type="ARBA" id="ARBA00004123"/>
    </source>
</evidence>
<comment type="subcellular location">
    <subcellularLocation>
        <location evidence="1">Nucleus</location>
    </subcellularLocation>
</comment>
<sequence length="232" mass="25904">MSNQYINEPVTSGKVCLHTTAGDIEIELWAKEAPLTCRNFVQLCMENYYKGSVFHRLVKNFILQGGDPTGTGRGGESIYGGTFKDEFHQRLKFNRRGIVGMANAGKDDNGSQFFFTLGDSGAPDLNNKHTVFGKVVGPTLYNMLKITEVDVENERPTTLYKITGATIVNNPFDNIVPREKTKKEKKEKVARVVETKKPSLLSFGDEAEEDEKELVMINKKLNKGEIGPRRPG</sequence>
<dbReference type="GO" id="GO:0006457">
    <property type="term" value="P:protein folding"/>
    <property type="evidence" value="ECO:0007669"/>
    <property type="project" value="InterPro"/>
</dbReference>
<evidence type="ECO:0000256" key="2">
    <source>
        <dbReference type="ARBA" id="ARBA00007365"/>
    </source>
</evidence>
<evidence type="ECO:0000259" key="6">
    <source>
        <dbReference type="PROSITE" id="PS50072"/>
    </source>
</evidence>
<comment type="caution">
    <text evidence="7">The sequence shown here is derived from an EMBL/GenBank/DDBJ whole genome shotgun (WGS) entry which is preliminary data.</text>
</comment>
<dbReference type="PANTHER" id="PTHR45625">
    <property type="entry name" value="PEPTIDYL-PROLYL CIS-TRANS ISOMERASE-RELATED"/>
    <property type="match status" value="1"/>
</dbReference>
<dbReference type="CDD" id="cd01925">
    <property type="entry name" value="cyclophilin_CeCYP16-like"/>
    <property type="match status" value="1"/>
</dbReference>
<evidence type="ECO:0000256" key="3">
    <source>
        <dbReference type="ARBA" id="ARBA00023242"/>
    </source>
</evidence>
<dbReference type="InterPro" id="IPR020892">
    <property type="entry name" value="Cyclophilin-type_PPIase_CS"/>
</dbReference>
<comment type="similarity">
    <text evidence="2 5">Belongs to the cyclophilin-type PPIase family.</text>
</comment>
<dbReference type="PANTHER" id="PTHR45625:SF6">
    <property type="entry name" value="SPLICEOSOME-ASSOCIATED PROTEIN CWC27 HOMOLOG"/>
    <property type="match status" value="1"/>
</dbReference>
<gene>
    <name evidence="7" type="ORF">CAUJ_LOCUS8119</name>
</gene>
<comment type="subunit">
    <text evidence="4">Part of the activated spliceosome B/catalytic step 1 spliceosome, one of the forms of the spliceosome which has a well-formed active site but still cannot catalyze the branching reaction and is composed at least of 52 proteins, the U2, U5 and U6 snRNAs and the pre-mRNA. Recruited during early steps of activated spliceosome B maturation, it is probably one of the first proteins released from this complex as he matures to the spliceosome C complex. Component of the minor spliceosome, which splices U12-type introns.</text>
</comment>
<evidence type="ECO:0000256" key="5">
    <source>
        <dbReference type="RuleBase" id="RU363019"/>
    </source>
</evidence>
<dbReference type="InterPro" id="IPR002130">
    <property type="entry name" value="Cyclophilin-type_PPIase_dom"/>
</dbReference>
<comment type="catalytic activity">
    <reaction evidence="5">
        <text>[protein]-peptidylproline (omega=180) = [protein]-peptidylproline (omega=0)</text>
        <dbReference type="Rhea" id="RHEA:16237"/>
        <dbReference type="Rhea" id="RHEA-COMP:10747"/>
        <dbReference type="Rhea" id="RHEA-COMP:10748"/>
        <dbReference type="ChEBI" id="CHEBI:83833"/>
        <dbReference type="ChEBI" id="CHEBI:83834"/>
        <dbReference type="EC" id="5.2.1.8"/>
    </reaction>
</comment>
<evidence type="ECO:0000313" key="7">
    <source>
        <dbReference type="EMBL" id="CAD6192200.1"/>
    </source>
</evidence>
<dbReference type="EMBL" id="CAJGYM010000026">
    <property type="protein sequence ID" value="CAD6192200.1"/>
    <property type="molecule type" value="Genomic_DNA"/>
</dbReference>
<dbReference type="FunFam" id="2.40.100.10:FF:000007">
    <property type="entry name" value="Peptidyl-prolyl cis-trans isomerase CWC27 homolog"/>
    <property type="match status" value="1"/>
</dbReference>
<keyword evidence="5" id="KW-0413">Isomerase</keyword>
<dbReference type="InterPro" id="IPR044666">
    <property type="entry name" value="Cyclophilin_A-like"/>
</dbReference>
<dbReference type="PROSITE" id="PS00170">
    <property type="entry name" value="CSA_PPIASE_1"/>
    <property type="match status" value="1"/>
</dbReference>
<dbReference type="PRINTS" id="PR00153">
    <property type="entry name" value="CSAPPISMRASE"/>
</dbReference>
<dbReference type="GO" id="GO:0071013">
    <property type="term" value="C:catalytic step 2 spliceosome"/>
    <property type="evidence" value="ECO:0007669"/>
    <property type="project" value="TreeGrafter"/>
</dbReference>
<keyword evidence="3" id="KW-0539">Nucleus</keyword>
<dbReference type="OrthoDB" id="442970at2759"/>
<reference evidence="7" key="1">
    <citation type="submission" date="2020-10" db="EMBL/GenBank/DDBJ databases">
        <authorList>
            <person name="Kikuchi T."/>
        </authorList>
    </citation>
    <scope>NUCLEOTIDE SEQUENCE</scope>
    <source>
        <strain evidence="7">NKZ352</strain>
    </source>
</reference>
<comment type="function">
    <text evidence="5">PPIases accelerate the folding of proteins. It catalyzes the cis-trans isomerization of proline imidic peptide bonds in oligopeptides.</text>
</comment>
<keyword evidence="5" id="KW-0697">Rotamase</keyword>
<dbReference type="PROSITE" id="PS50072">
    <property type="entry name" value="CSA_PPIASE_2"/>
    <property type="match status" value="1"/>
</dbReference>
<dbReference type="Gene3D" id="2.40.100.10">
    <property type="entry name" value="Cyclophilin-like"/>
    <property type="match status" value="1"/>
</dbReference>
<dbReference type="Pfam" id="PF00160">
    <property type="entry name" value="Pro_isomerase"/>
    <property type="match status" value="1"/>
</dbReference>
<dbReference type="GO" id="GO:0003755">
    <property type="term" value="F:peptidyl-prolyl cis-trans isomerase activity"/>
    <property type="evidence" value="ECO:0007669"/>
    <property type="project" value="UniProtKB-UniRule"/>
</dbReference>
<evidence type="ECO:0000313" key="8">
    <source>
        <dbReference type="Proteomes" id="UP000835052"/>
    </source>
</evidence>
<proteinExistence type="inferred from homology"/>
<dbReference type="SUPFAM" id="SSF50891">
    <property type="entry name" value="Cyclophilin-like"/>
    <property type="match status" value="1"/>
</dbReference>
<organism evidence="7 8">
    <name type="scientific">Caenorhabditis auriculariae</name>
    <dbReference type="NCBI Taxonomy" id="2777116"/>
    <lineage>
        <taxon>Eukaryota</taxon>
        <taxon>Metazoa</taxon>
        <taxon>Ecdysozoa</taxon>
        <taxon>Nematoda</taxon>
        <taxon>Chromadorea</taxon>
        <taxon>Rhabditida</taxon>
        <taxon>Rhabditina</taxon>
        <taxon>Rhabditomorpha</taxon>
        <taxon>Rhabditoidea</taxon>
        <taxon>Rhabditidae</taxon>
        <taxon>Peloderinae</taxon>
        <taxon>Caenorhabditis</taxon>
    </lineage>
</organism>
<dbReference type="Proteomes" id="UP000835052">
    <property type="component" value="Unassembled WGS sequence"/>
</dbReference>
<accession>A0A8S1HFS3</accession>
<dbReference type="InterPro" id="IPR029000">
    <property type="entry name" value="Cyclophilin-like_dom_sf"/>
</dbReference>
<dbReference type="EC" id="5.2.1.8" evidence="5"/>
<name>A0A8S1HFS3_9PELO</name>
<protein>
    <recommendedName>
        <fullName evidence="5">Peptidyl-prolyl cis-trans isomerase</fullName>
        <shortName evidence="5">PPIase</shortName>
        <ecNumber evidence="5">5.2.1.8</ecNumber>
    </recommendedName>
</protein>
<feature type="domain" description="PPIase cyclophilin-type" evidence="6">
    <location>
        <begin position="18"/>
        <end position="167"/>
    </location>
</feature>
<evidence type="ECO:0000256" key="4">
    <source>
        <dbReference type="ARBA" id="ARBA00046368"/>
    </source>
</evidence>
<keyword evidence="8" id="KW-1185">Reference proteome</keyword>
<dbReference type="AlphaFoldDB" id="A0A8S1HFS3"/>